<comment type="caution">
    <text evidence="7">The sequence shown here is derived from an EMBL/GenBank/DDBJ whole genome shotgun (WGS) entry which is preliminary data.</text>
</comment>
<evidence type="ECO:0000256" key="1">
    <source>
        <dbReference type="ARBA" id="ARBA00022857"/>
    </source>
</evidence>
<dbReference type="InterPro" id="IPR050223">
    <property type="entry name" value="D-isomer_2-hydroxyacid_DH"/>
</dbReference>
<proteinExistence type="inferred from homology"/>
<dbReference type="Gene3D" id="3.40.50.720">
    <property type="entry name" value="NAD(P)-binding Rossmann-like Domain"/>
    <property type="match status" value="2"/>
</dbReference>
<dbReference type="GO" id="GO:0030267">
    <property type="term" value="F:glyoxylate reductase (NADPH) activity"/>
    <property type="evidence" value="ECO:0007669"/>
    <property type="project" value="TreeGrafter"/>
</dbReference>
<protein>
    <submittedName>
        <fullName evidence="7">Hydroxyacid dehydrogenase</fullName>
    </submittedName>
</protein>
<evidence type="ECO:0000256" key="3">
    <source>
        <dbReference type="ARBA" id="ARBA00023027"/>
    </source>
</evidence>
<dbReference type="InterPro" id="IPR036291">
    <property type="entry name" value="NAD(P)-bd_dom_sf"/>
</dbReference>
<evidence type="ECO:0000259" key="5">
    <source>
        <dbReference type="Pfam" id="PF00389"/>
    </source>
</evidence>
<feature type="domain" description="D-isomer specific 2-hydroxyacid dehydrogenase catalytic" evidence="5">
    <location>
        <begin position="6"/>
        <end position="309"/>
    </location>
</feature>
<dbReference type="PROSITE" id="PS00065">
    <property type="entry name" value="D_2_HYDROXYACID_DH_1"/>
    <property type="match status" value="1"/>
</dbReference>
<dbReference type="FunFam" id="3.40.50.720:FF:000213">
    <property type="entry name" value="Putative 2-hydroxyacid dehydrogenase"/>
    <property type="match status" value="1"/>
</dbReference>
<dbReference type="GO" id="GO:0051287">
    <property type="term" value="F:NAD binding"/>
    <property type="evidence" value="ECO:0007669"/>
    <property type="project" value="InterPro"/>
</dbReference>
<dbReference type="GO" id="GO:0005829">
    <property type="term" value="C:cytosol"/>
    <property type="evidence" value="ECO:0007669"/>
    <property type="project" value="TreeGrafter"/>
</dbReference>
<dbReference type="RefSeq" id="WP_131197539.1">
    <property type="nucleotide sequence ID" value="NZ_QJUL01000006.1"/>
</dbReference>
<dbReference type="InterPro" id="IPR029752">
    <property type="entry name" value="D-isomer_DH_CS1"/>
</dbReference>
<dbReference type="AlphaFoldDB" id="A0A4Q9R628"/>
<dbReference type="Pfam" id="PF00389">
    <property type="entry name" value="2-Hacid_dh"/>
    <property type="match status" value="1"/>
</dbReference>
<dbReference type="SUPFAM" id="SSF51735">
    <property type="entry name" value="NAD(P)-binding Rossmann-fold domains"/>
    <property type="match status" value="1"/>
</dbReference>
<dbReference type="PANTHER" id="PTHR10996:SF178">
    <property type="entry name" value="2-HYDROXYACID DEHYDROGENASE YGL185C-RELATED"/>
    <property type="match status" value="1"/>
</dbReference>
<dbReference type="GO" id="GO:0016618">
    <property type="term" value="F:hydroxypyruvate reductase [NAD(P)H] activity"/>
    <property type="evidence" value="ECO:0007669"/>
    <property type="project" value="TreeGrafter"/>
</dbReference>
<evidence type="ECO:0000256" key="2">
    <source>
        <dbReference type="ARBA" id="ARBA00023002"/>
    </source>
</evidence>
<evidence type="ECO:0000256" key="4">
    <source>
        <dbReference type="RuleBase" id="RU003719"/>
    </source>
</evidence>
<reference evidence="7 8" key="1">
    <citation type="submission" date="2018-06" db="EMBL/GenBank/DDBJ databases">
        <title>Three novel Pseudomonas species isolated from symptomatic oak.</title>
        <authorList>
            <person name="Bueno-Gonzalez V."/>
            <person name="Brady C."/>
        </authorList>
    </citation>
    <scope>NUCLEOTIDE SEQUENCE [LARGE SCALE GENOMIC DNA]</scope>
    <source>
        <strain evidence="7 8">P6B</strain>
    </source>
</reference>
<evidence type="ECO:0000259" key="6">
    <source>
        <dbReference type="Pfam" id="PF02826"/>
    </source>
</evidence>
<evidence type="ECO:0000313" key="7">
    <source>
        <dbReference type="EMBL" id="TBU95834.1"/>
    </source>
</evidence>
<comment type="similarity">
    <text evidence="4">Belongs to the D-isomer specific 2-hydroxyacid dehydrogenase family.</text>
</comment>
<gene>
    <name evidence="7" type="ORF">DNK44_05750</name>
</gene>
<dbReference type="Proteomes" id="UP000293172">
    <property type="component" value="Unassembled WGS sequence"/>
</dbReference>
<keyword evidence="1" id="KW-0521">NADP</keyword>
<dbReference type="EMBL" id="QJUL01000006">
    <property type="protein sequence ID" value="TBU95834.1"/>
    <property type="molecule type" value="Genomic_DNA"/>
</dbReference>
<dbReference type="Pfam" id="PF02826">
    <property type="entry name" value="2-Hacid_dh_C"/>
    <property type="match status" value="1"/>
</dbReference>
<dbReference type="OrthoDB" id="9805416at2"/>
<dbReference type="SUPFAM" id="SSF52283">
    <property type="entry name" value="Formate/glycerate dehydrogenase catalytic domain-like"/>
    <property type="match status" value="1"/>
</dbReference>
<keyword evidence="2 4" id="KW-0560">Oxidoreductase</keyword>
<feature type="domain" description="D-isomer specific 2-hydroxyacid dehydrogenase NAD-binding" evidence="6">
    <location>
        <begin position="108"/>
        <end position="279"/>
    </location>
</feature>
<organism evidence="7 8">
    <name type="scientific">Phytopseudomonas dryadis</name>
    <dbReference type="NCBI Taxonomy" id="2487520"/>
    <lineage>
        <taxon>Bacteria</taxon>
        <taxon>Pseudomonadati</taxon>
        <taxon>Pseudomonadota</taxon>
        <taxon>Gammaproteobacteria</taxon>
        <taxon>Pseudomonadales</taxon>
        <taxon>Pseudomonadaceae</taxon>
        <taxon>Phytopseudomonas</taxon>
    </lineage>
</organism>
<dbReference type="InterPro" id="IPR006140">
    <property type="entry name" value="D-isomer_DH_NAD-bd"/>
</dbReference>
<accession>A0A4Q9R628</accession>
<dbReference type="PANTHER" id="PTHR10996">
    <property type="entry name" value="2-HYDROXYACID DEHYDROGENASE-RELATED"/>
    <property type="match status" value="1"/>
</dbReference>
<evidence type="ECO:0000313" key="8">
    <source>
        <dbReference type="Proteomes" id="UP000293172"/>
    </source>
</evidence>
<name>A0A4Q9R628_9GAMM</name>
<dbReference type="InterPro" id="IPR006139">
    <property type="entry name" value="D-isomer_2_OHA_DH_cat_dom"/>
</dbReference>
<dbReference type="CDD" id="cd12156">
    <property type="entry name" value="HPPR"/>
    <property type="match status" value="1"/>
</dbReference>
<sequence>MKPRLLILNPLGEASLARIAERFEVLYAAQAGEREAAIASHGDSIQAVLTIGTIGLSGEEIARLPRLGFIATLGVGYERVDLDAARQRGIALCNGAGSNADCVADHAMALLLAAIRDIRNLDVACRAGIWRDALPMQASVCGKRLGILGLGAIGDKLARRAAAFDMPVGYHNRSAKAGSPHRYFASALELADWCDCLVVAIPGGAATRYLVDADVLTALGPQGYLVNVARGSVVDTRALAVALREKRIRAAALDVYESEPLPPSELLDLDNLILTPHVGGSSPQALEQSLSLFLDNIDRHFRGEPLLTPIG</sequence>
<keyword evidence="3" id="KW-0520">NAD</keyword>